<dbReference type="Proteomes" id="UP001174997">
    <property type="component" value="Unassembled WGS sequence"/>
</dbReference>
<sequence length="107" mass="12590">MLEMASFVALQMPKLDVMELWNGRRGIASVFRYQGPRKRADHHADITWRSTWPLMLEPRVCRAWTTIAVKRDKREGEFDVVEGPEMLYFGKDKIRSHGDAIHHFYSL</sequence>
<evidence type="ECO:0000313" key="3">
    <source>
        <dbReference type="Proteomes" id="UP001174997"/>
    </source>
</evidence>
<comment type="caution">
    <text evidence="2">The sequence shown here is derived from an EMBL/GenBank/DDBJ whole genome shotgun (WGS) entry which is preliminary data.</text>
</comment>
<dbReference type="InterPro" id="IPR046676">
    <property type="entry name" value="DUF6546"/>
</dbReference>
<organism evidence="2 3">
    <name type="scientific">Cercophora samala</name>
    <dbReference type="NCBI Taxonomy" id="330535"/>
    <lineage>
        <taxon>Eukaryota</taxon>
        <taxon>Fungi</taxon>
        <taxon>Dikarya</taxon>
        <taxon>Ascomycota</taxon>
        <taxon>Pezizomycotina</taxon>
        <taxon>Sordariomycetes</taxon>
        <taxon>Sordariomycetidae</taxon>
        <taxon>Sordariales</taxon>
        <taxon>Lasiosphaeriaceae</taxon>
        <taxon>Cercophora</taxon>
    </lineage>
</organism>
<proteinExistence type="predicted"/>
<accession>A0AA40DEI0</accession>
<gene>
    <name evidence="2" type="ORF">QBC41DRAFT_317166</name>
</gene>
<evidence type="ECO:0000259" key="1">
    <source>
        <dbReference type="Pfam" id="PF20183"/>
    </source>
</evidence>
<protein>
    <recommendedName>
        <fullName evidence="1">DUF6546 domain-containing protein</fullName>
    </recommendedName>
</protein>
<name>A0AA40DEI0_9PEZI</name>
<keyword evidence="3" id="KW-1185">Reference proteome</keyword>
<evidence type="ECO:0000313" key="2">
    <source>
        <dbReference type="EMBL" id="KAK0670710.1"/>
    </source>
</evidence>
<dbReference type="AlphaFoldDB" id="A0AA40DEI0"/>
<feature type="domain" description="DUF6546" evidence="1">
    <location>
        <begin position="1"/>
        <end position="104"/>
    </location>
</feature>
<dbReference type="Pfam" id="PF20183">
    <property type="entry name" value="DUF6546"/>
    <property type="match status" value="1"/>
</dbReference>
<dbReference type="EMBL" id="JAULSY010000028">
    <property type="protein sequence ID" value="KAK0670710.1"/>
    <property type="molecule type" value="Genomic_DNA"/>
</dbReference>
<reference evidence="2" key="1">
    <citation type="submission" date="2023-06" db="EMBL/GenBank/DDBJ databases">
        <title>Genome-scale phylogeny and comparative genomics of the fungal order Sordariales.</title>
        <authorList>
            <consortium name="Lawrence Berkeley National Laboratory"/>
            <person name="Hensen N."/>
            <person name="Bonometti L."/>
            <person name="Westerberg I."/>
            <person name="Brannstrom I.O."/>
            <person name="Guillou S."/>
            <person name="Cros-Aarteil S."/>
            <person name="Calhoun S."/>
            <person name="Haridas S."/>
            <person name="Kuo A."/>
            <person name="Mondo S."/>
            <person name="Pangilinan J."/>
            <person name="Riley R."/>
            <person name="Labutti K."/>
            <person name="Andreopoulos B."/>
            <person name="Lipzen A."/>
            <person name="Chen C."/>
            <person name="Yanf M."/>
            <person name="Daum C."/>
            <person name="Ng V."/>
            <person name="Clum A."/>
            <person name="Steindorff A."/>
            <person name="Ohm R."/>
            <person name="Martin F."/>
            <person name="Silar P."/>
            <person name="Natvig D."/>
            <person name="Lalanne C."/>
            <person name="Gautier V."/>
            <person name="Ament-Velasquez S.L."/>
            <person name="Kruys A."/>
            <person name="Hutchinson M.I."/>
            <person name="Powell A.J."/>
            <person name="Barry K."/>
            <person name="Miller A.N."/>
            <person name="Grigoriev I.V."/>
            <person name="Debuchy R."/>
            <person name="Gladieux P."/>
            <person name="Thoren M.H."/>
            <person name="Johannesson H."/>
        </authorList>
    </citation>
    <scope>NUCLEOTIDE SEQUENCE</scope>
    <source>
        <strain evidence="2">CBS 307.81</strain>
    </source>
</reference>